<reference evidence="1 2" key="1">
    <citation type="submission" date="2016-10" db="EMBL/GenBank/DDBJ databases">
        <authorList>
            <person name="de Groot N.N."/>
        </authorList>
    </citation>
    <scope>NUCLEOTIDE SEQUENCE [LARGE SCALE GENOMIC DNA]</scope>
    <source>
        <strain evidence="1 2">DSM 7343</strain>
    </source>
</reference>
<dbReference type="AlphaFoldDB" id="A0A1H4CXD9"/>
<organism evidence="1 2">
    <name type="scientific">Desulfuromusa kysingii</name>
    <dbReference type="NCBI Taxonomy" id="37625"/>
    <lineage>
        <taxon>Bacteria</taxon>
        <taxon>Pseudomonadati</taxon>
        <taxon>Thermodesulfobacteriota</taxon>
        <taxon>Desulfuromonadia</taxon>
        <taxon>Desulfuromonadales</taxon>
        <taxon>Geopsychrobacteraceae</taxon>
        <taxon>Desulfuromusa</taxon>
    </lineage>
</organism>
<dbReference type="EMBL" id="FNQN01000009">
    <property type="protein sequence ID" value="SEA65047.1"/>
    <property type="molecule type" value="Genomic_DNA"/>
</dbReference>
<gene>
    <name evidence="1" type="ORF">SAMN05660420_02716</name>
</gene>
<keyword evidence="2" id="KW-1185">Reference proteome</keyword>
<evidence type="ECO:0000313" key="1">
    <source>
        <dbReference type="EMBL" id="SEA65047.1"/>
    </source>
</evidence>
<dbReference type="OrthoDB" id="9796281at2"/>
<name>A0A1H4CXD9_9BACT</name>
<evidence type="ECO:0000313" key="2">
    <source>
        <dbReference type="Proteomes" id="UP000199409"/>
    </source>
</evidence>
<accession>A0A1H4CXD9</accession>
<protein>
    <submittedName>
        <fullName evidence="1">Uncharacterized protein</fullName>
    </submittedName>
</protein>
<dbReference type="Proteomes" id="UP000199409">
    <property type="component" value="Unassembled WGS sequence"/>
</dbReference>
<proteinExistence type="predicted"/>
<sequence>MKINVLFVRAKYRDYYDLYCLAKRGMGLRAMFDCTLPIVDGLTFKLFSVALLYIDDIDDDTIAHLEPEEIVDKKEIRSFFENQLKAELL</sequence>